<gene>
    <name evidence="1" type="ORF">FJTKL_02130</name>
</gene>
<dbReference type="EMBL" id="JBAWTH010000137">
    <property type="protein sequence ID" value="KAL2275334.1"/>
    <property type="molecule type" value="Genomic_DNA"/>
</dbReference>
<dbReference type="Proteomes" id="UP001600888">
    <property type="component" value="Unassembled WGS sequence"/>
</dbReference>
<sequence length="119" mass="13544">MTTQSTNGQPGESELFIFLNDFTDSDNEASAELWAWVLKLNPGVKGIYIVEPRWVNLGYYMTSKDFGRCIKLVSKLQPALEGSDPPLTTMLAGRLTEEMIESRRVDERLLNDDERDLLM</sequence>
<evidence type="ECO:0000313" key="1">
    <source>
        <dbReference type="EMBL" id="KAL2275334.1"/>
    </source>
</evidence>
<accession>A0ABR4DYV8</accession>
<comment type="caution">
    <text evidence="1">The sequence shown here is derived from an EMBL/GenBank/DDBJ whole genome shotgun (WGS) entry which is preliminary data.</text>
</comment>
<organism evidence="1 2">
    <name type="scientific">Diaporthe vaccinii</name>
    <dbReference type="NCBI Taxonomy" id="105482"/>
    <lineage>
        <taxon>Eukaryota</taxon>
        <taxon>Fungi</taxon>
        <taxon>Dikarya</taxon>
        <taxon>Ascomycota</taxon>
        <taxon>Pezizomycotina</taxon>
        <taxon>Sordariomycetes</taxon>
        <taxon>Sordariomycetidae</taxon>
        <taxon>Diaporthales</taxon>
        <taxon>Diaporthaceae</taxon>
        <taxon>Diaporthe</taxon>
        <taxon>Diaporthe eres species complex</taxon>
    </lineage>
</organism>
<proteinExistence type="predicted"/>
<name>A0ABR4DYV8_9PEZI</name>
<reference evidence="1 2" key="1">
    <citation type="submission" date="2024-03" db="EMBL/GenBank/DDBJ databases">
        <title>A high-quality draft genome sequence of Diaporthe vaccinii, a causative agent of upright dieback and viscid rot disease in cranberry plants.</title>
        <authorList>
            <person name="Sarrasin M."/>
            <person name="Lang B.F."/>
            <person name="Burger G."/>
        </authorList>
    </citation>
    <scope>NUCLEOTIDE SEQUENCE [LARGE SCALE GENOMIC DNA]</scope>
    <source>
        <strain evidence="1 2">IS7</strain>
    </source>
</reference>
<protein>
    <submittedName>
        <fullName evidence="1">Uncharacterized protein</fullName>
    </submittedName>
</protein>
<keyword evidence="2" id="KW-1185">Reference proteome</keyword>
<evidence type="ECO:0000313" key="2">
    <source>
        <dbReference type="Proteomes" id="UP001600888"/>
    </source>
</evidence>